<feature type="transmembrane region" description="Helical" evidence="2">
    <location>
        <begin position="9"/>
        <end position="29"/>
    </location>
</feature>
<keyword evidence="2" id="KW-0812">Transmembrane</keyword>
<gene>
    <name evidence="3" type="ORF">A2W32_04235</name>
</gene>
<dbReference type="Proteomes" id="UP000177371">
    <property type="component" value="Unassembled WGS sequence"/>
</dbReference>
<sequence>MEENKSKDIWITLTTILLIVLIGTVVFFWQNYKRLKSSNTEPQVQKLVEEEKPVDNNVAGTIAPSPATTSPDTPNPTPSEENKTEVIFVSNGLFTEEEKVELYEKLIEPFLDFQKDSNIQTLTLEIEKSSLQNAGYKYKVSYINKDGSKGGLLFGLNTPLEWWLPECLNGCSFSDSFKGKYPEIVEQLD</sequence>
<dbReference type="AlphaFoldDB" id="A0A1F4UWP6"/>
<keyword evidence="2" id="KW-1133">Transmembrane helix</keyword>
<reference evidence="3 4" key="1">
    <citation type="journal article" date="2016" name="Nat. Commun.">
        <title>Thousands of microbial genomes shed light on interconnected biogeochemical processes in an aquifer system.</title>
        <authorList>
            <person name="Anantharaman K."/>
            <person name="Brown C.T."/>
            <person name="Hug L.A."/>
            <person name="Sharon I."/>
            <person name="Castelle C.J."/>
            <person name="Probst A.J."/>
            <person name="Thomas B.C."/>
            <person name="Singh A."/>
            <person name="Wilkins M.J."/>
            <person name="Karaoz U."/>
            <person name="Brodie E.L."/>
            <person name="Williams K.H."/>
            <person name="Hubbard S.S."/>
            <person name="Banfield J.F."/>
        </authorList>
    </citation>
    <scope>NUCLEOTIDE SEQUENCE [LARGE SCALE GENOMIC DNA]</scope>
</reference>
<evidence type="ECO:0000313" key="4">
    <source>
        <dbReference type="Proteomes" id="UP000177371"/>
    </source>
</evidence>
<evidence type="ECO:0000313" key="3">
    <source>
        <dbReference type="EMBL" id="OGC49375.1"/>
    </source>
</evidence>
<evidence type="ECO:0000256" key="2">
    <source>
        <dbReference type="SAM" id="Phobius"/>
    </source>
</evidence>
<keyword evidence="2" id="KW-0472">Membrane</keyword>
<organism evidence="3 4">
    <name type="scientific">candidate division WWE3 bacterium RBG_16_37_10</name>
    <dbReference type="NCBI Taxonomy" id="1802610"/>
    <lineage>
        <taxon>Bacteria</taxon>
        <taxon>Katanobacteria</taxon>
    </lineage>
</organism>
<comment type="caution">
    <text evidence="3">The sequence shown here is derived from an EMBL/GenBank/DDBJ whole genome shotgun (WGS) entry which is preliminary data.</text>
</comment>
<dbReference type="STRING" id="1802610.A2W32_04235"/>
<evidence type="ECO:0000256" key="1">
    <source>
        <dbReference type="SAM" id="MobiDB-lite"/>
    </source>
</evidence>
<protein>
    <submittedName>
        <fullName evidence="3">Uncharacterized protein</fullName>
    </submittedName>
</protein>
<feature type="compositionally biased region" description="Low complexity" evidence="1">
    <location>
        <begin position="59"/>
        <end position="72"/>
    </location>
</feature>
<dbReference type="EMBL" id="MEUT01000051">
    <property type="protein sequence ID" value="OGC49375.1"/>
    <property type="molecule type" value="Genomic_DNA"/>
</dbReference>
<feature type="region of interest" description="Disordered" evidence="1">
    <location>
        <begin position="55"/>
        <end position="82"/>
    </location>
</feature>
<proteinExistence type="predicted"/>
<accession>A0A1F4UWP6</accession>
<name>A0A1F4UWP6_UNCKA</name>